<sequence length="174" mass="19117">MSTTPSHPPRNGLQDFNAASSVASTSSAYQLYYVRFYSSTYPLGPSSYAIGYRPRWGAGPIEASTTIYIGCARGTVGSTVGKAYRQTNIAAEKAAKKAERVDVYWLGKINDVDSLVRVMGNVIWETRIGIEKAQKLWCVCAAIWINAAAFRIVAAKVTLPKDEERNQRVWTLGS</sequence>
<dbReference type="AlphaFoldDB" id="A0A5M9JYV6"/>
<gene>
    <name evidence="1" type="ORF">EYC84_005401</name>
</gene>
<organism evidence="1 2">
    <name type="scientific">Monilinia fructicola</name>
    <name type="common">Brown rot fungus</name>
    <name type="synonym">Ciboria fructicola</name>
    <dbReference type="NCBI Taxonomy" id="38448"/>
    <lineage>
        <taxon>Eukaryota</taxon>
        <taxon>Fungi</taxon>
        <taxon>Dikarya</taxon>
        <taxon>Ascomycota</taxon>
        <taxon>Pezizomycotina</taxon>
        <taxon>Leotiomycetes</taxon>
        <taxon>Helotiales</taxon>
        <taxon>Sclerotiniaceae</taxon>
        <taxon>Monilinia</taxon>
    </lineage>
</organism>
<proteinExistence type="predicted"/>
<dbReference type="Proteomes" id="UP000322873">
    <property type="component" value="Unassembled WGS sequence"/>
</dbReference>
<dbReference type="OrthoDB" id="3542981at2759"/>
<dbReference type="VEuPathDB" id="FungiDB:MFRU_001g02580"/>
<reference evidence="1 2" key="1">
    <citation type="submission" date="2019-06" db="EMBL/GenBank/DDBJ databases">
        <title>Genome Sequence of the Brown Rot Fungal Pathogen Monilinia fructicola.</title>
        <authorList>
            <person name="De Miccolis Angelini R.M."/>
            <person name="Landi L."/>
            <person name="Abate D."/>
            <person name="Pollastro S."/>
            <person name="Romanazzi G."/>
            <person name="Faretra F."/>
        </authorList>
    </citation>
    <scope>NUCLEOTIDE SEQUENCE [LARGE SCALE GENOMIC DNA]</scope>
    <source>
        <strain evidence="1 2">Mfrc123</strain>
    </source>
</reference>
<evidence type="ECO:0000313" key="1">
    <source>
        <dbReference type="EMBL" id="KAA8573847.1"/>
    </source>
</evidence>
<evidence type="ECO:0000313" key="2">
    <source>
        <dbReference type="Proteomes" id="UP000322873"/>
    </source>
</evidence>
<name>A0A5M9JYV6_MONFR</name>
<accession>A0A5M9JYV6</accession>
<protein>
    <submittedName>
        <fullName evidence="1">Uncharacterized protein</fullName>
    </submittedName>
</protein>
<comment type="caution">
    <text evidence="1">The sequence shown here is derived from an EMBL/GenBank/DDBJ whole genome shotgun (WGS) entry which is preliminary data.</text>
</comment>
<dbReference type="EMBL" id="VICG01000003">
    <property type="protein sequence ID" value="KAA8573847.1"/>
    <property type="molecule type" value="Genomic_DNA"/>
</dbReference>
<keyword evidence="2" id="KW-1185">Reference proteome</keyword>